<feature type="transmembrane region" description="Helical" evidence="6">
    <location>
        <begin position="248"/>
        <end position="272"/>
    </location>
</feature>
<gene>
    <name evidence="8" type="primary">AVT1J</name>
    <name evidence="8" type="ORF">SNAT2548_LOCUS11825</name>
</gene>
<feature type="region of interest" description="Disordered" evidence="5">
    <location>
        <begin position="86"/>
        <end position="116"/>
    </location>
</feature>
<feature type="transmembrane region" description="Helical" evidence="6">
    <location>
        <begin position="394"/>
        <end position="414"/>
    </location>
</feature>
<feature type="transmembrane region" description="Helical" evidence="6">
    <location>
        <begin position="338"/>
        <end position="358"/>
    </location>
</feature>
<keyword evidence="3 6" id="KW-1133">Transmembrane helix</keyword>
<dbReference type="PANTHER" id="PTHR22950:SF703">
    <property type="entry name" value="AMINO ACID TRANSPORTER TRANSMEMBRANE DOMAIN-CONTAINING PROTEIN"/>
    <property type="match status" value="1"/>
</dbReference>
<protein>
    <submittedName>
        <fullName evidence="8">AVT1J protein</fullName>
    </submittedName>
</protein>
<dbReference type="Pfam" id="PF01490">
    <property type="entry name" value="Aa_trans"/>
    <property type="match status" value="2"/>
</dbReference>
<dbReference type="Proteomes" id="UP000604046">
    <property type="component" value="Unassembled WGS sequence"/>
</dbReference>
<feature type="transmembrane region" description="Helical" evidence="6">
    <location>
        <begin position="174"/>
        <end position="194"/>
    </location>
</feature>
<evidence type="ECO:0000256" key="2">
    <source>
        <dbReference type="ARBA" id="ARBA00022692"/>
    </source>
</evidence>
<dbReference type="PANTHER" id="PTHR22950">
    <property type="entry name" value="AMINO ACID TRANSPORTER"/>
    <property type="match status" value="1"/>
</dbReference>
<comment type="subcellular location">
    <subcellularLocation>
        <location evidence="1">Membrane</location>
        <topology evidence="1">Multi-pass membrane protein</topology>
    </subcellularLocation>
</comment>
<dbReference type="OrthoDB" id="40134at2759"/>
<evidence type="ECO:0000256" key="4">
    <source>
        <dbReference type="ARBA" id="ARBA00023136"/>
    </source>
</evidence>
<sequence length="479" mass="50705">MPDKGADGPLQSFLARGPRPDHVRRAALAYVCTQVGAGLLALGPAVAHAGWVGIPIIVLCACCAAYTSYLFGWIMLHTQAALDSGRATTTSDTDSEGSSERTDSDGSDGSSSDGRDEEMFPSYENIGYQAMGNFGYVVSKLLQCLMLVGVSTIFLVLIGVNASQVERILGVDWLSKRSVILVAAAFELIPCYFMATVKETFLLTALGSLCSAICGVVVVAAAFTTDPSKLDGCLDDGARNSWPLITDVQGLCLCWNTVVFAFGGINVLPSLLVDFHIRGVLARALVSFTWRSYSFIIVVYVAVATAGFAVGGVAMASQKVDSNVLIGLSGCPGDEVKSVNWSLLVAYSVITLHVLLAFPVPFHSGTETLEATLGTRAGALKSGLPGLMMRLPRLLFLGFCTALAYSLPFFGALLDVVAAIAGQGTVFILPVLFSVAIQRQLGLRVPYYEWIVDFICLLVGALGAITGVYYGTKELAALR</sequence>
<feature type="transmembrane region" description="Helical" evidence="6">
    <location>
        <begin position="52"/>
        <end position="76"/>
    </location>
</feature>
<keyword evidence="4 6" id="KW-0472">Membrane</keyword>
<evidence type="ECO:0000256" key="6">
    <source>
        <dbReference type="SAM" id="Phobius"/>
    </source>
</evidence>
<name>A0A812LPQ8_9DINO</name>
<feature type="transmembrane region" description="Helical" evidence="6">
    <location>
        <begin position="201"/>
        <end position="223"/>
    </location>
</feature>
<feature type="domain" description="Amino acid transporter transmembrane" evidence="7">
    <location>
        <begin position="120"/>
        <end position="469"/>
    </location>
</feature>
<dbReference type="InterPro" id="IPR013057">
    <property type="entry name" value="AA_transpt_TM"/>
</dbReference>
<feature type="transmembrane region" description="Helical" evidence="6">
    <location>
        <begin position="141"/>
        <end position="162"/>
    </location>
</feature>
<evidence type="ECO:0000313" key="9">
    <source>
        <dbReference type="Proteomes" id="UP000604046"/>
    </source>
</evidence>
<dbReference type="GO" id="GO:0015179">
    <property type="term" value="F:L-amino acid transmembrane transporter activity"/>
    <property type="evidence" value="ECO:0007669"/>
    <property type="project" value="TreeGrafter"/>
</dbReference>
<evidence type="ECO:0000256" key="5">
    <source>
        <dbReference type="SAM" id="MobiDB-lite"/>
    </source>
</evidence>
<feature type="transmembrane region" description="Helical" evidence="6">
    <location>
        <begin position="450"/>
        <end position="470"/>
    </location>
</feature>
<reference evidence="8" key="1">
    <citation type="submission" date="2021-02" db="EMBL/GenBank/DDBJ databases">
        <authorList>
            <person name="Dougan E. K."/>
            <person name="Rhodes N."/>
            <person name="Thang M."/>
            <person name="Chan C."/>
        </authorList>
    </citation>
    <scope>NUCLEOTIDE SEQUENCE</scope>
</reference>
<proteinExistence type="predicted"/>
<evidence type="ECO:0000313" key="8">
    <source>
        <dbReference type="EMBL" id="CAE7247337.1"/>
    </source>
</evidence>
<feature type="transmembrane region" description="Helical" evidence="6">
    <location>
        <begin position="26"/>
        <end position="46"/>
    </location>
</feature>
<evidence type="ECO:0000256" key="3">
    <source>
        <dbReference type="ARBA" id="ARBA00022989"/>
    </source>
</evidence>
<dbReference type="EMBL" id="CAJNDS010001112">
    <property type="protein sequence ID" value="CAE7247337.1"/>
    <property type="molecule type" value="Genomic_DNA"/>
</dbReference>
<evidence type="ECO:0000256" key="1">
    <source>
        <dbReference type="ARBA" id="ARBA00004141"/>
    </source>
</evidence>
<comment type="caution">
    <text evidence="8">The sequence shown here is derived from an EMBL/GenBank/DDBJ whole genome shotgun (WGS) entry which is preliminary data.</text>
</comment>
<keyword evidence="9" id="KW-1185">Reference proteome</keyword>
<dbReference type="AlphaFoldDB" id="A0A812LPQ8"/>
<feature type="transmembrane region" description="Helical" evidence="6">
    <location>
        <begin position="420"/>
        <end position="438"/>
    </location>
</feature>
<feature type="domain" description="Amino acid transporter transmembrane" evidence="7">
    <location>
        <begin position="22"/>
        <end position="77"/>
    </location>
</feature>
<accession>A0A812LPQ8</accession>
<feature type="transmembrane region" description="Helical" evidence="6">
    <location>
        <begin position="293"/>
        <end position="318"/>
    </location>
</feature>
<evidence type="ECO:0000259" key="7">
    <source>
        <dbReference type="Pfam" id="PF01490"/>
    </source>
</evidence>
<keyword evidence="2 6" id="KW-0812">Transmembrane</keyword>
<organism evidence="8 9">
    <name type="scientific">Symbiodinium natans</name>
    <dbReference type="NCBI Taxonomy" id="878477"/>
    <lineage>
        <taxon>Eukaryota</taxon>
        <taxon>Sar</taxon>
        <taxon>Alveolata</taxon>
        <taxon>Dinophyceae</taxon>
        <taxon>Suessiales</taxon>
        <taxon>Symbiodiniaceae</taxon>
        <taxon>Symbiodinium</taxon>
    </lineage>
</organism>
<dbReference type="GO" id="GO:0005774">
    <property type="term" value="C:vacuolar membrane"/>
    <property type="evidence" value="ECO:0007669"/>
    <property type="project" value="TreeGrafter"/>
</dbReference>